<evidence type="ECO:0000313" key="2">
    <source>
        <dbReference type="EMBL" id="HIY73856.1"/>
    </source>
</evidence>
<reference evidence="2" key="2">
    <citation type="submission" date="2021-04" db="EMBL/GenBank/DDBJ databases">
        <authorList>
            <person name="Gilroy R."/>
        </authorList>
    </citation>
    <scope>NUCLEOTIDE SEQUENCE</scope>
    <source>
        <strain evidence="2">CHK33-7979</strain>
    </source>
</reference>
<proteinExistence type="predicted"/>
<organism evidence="2 3">
    <name type="scientific">Candidatus Intestinimonas merdavium</name>
    <dbReference type="NCBI Taxonomy" id="2838622"/>
    <lineage>
        <taxon>Bacteria</taxon>
        <taxon>Bacillati</taxon>
        <taxon>Bacillota</taxon>
        <taxon>Clostridia</taxon>
        <taxon>Eubacteriales</taxon>
        <taxon>Intestinimonas</taxon>
    </lineage>
</organism>
<dbReference type="EMBL" id="DXCX01000081">
    <property type="protein sequence ID" value="HIY73856.1"/>
    <property type="molecule type" value="Genomic_DNA"/>
</dbReference>
<keyword evidence="1" id="KW-0732">Signal</keyword>
<dbReference type="PROSITE" id="PS51257">
    <property type="entry name" value="PROKAR_LIPOPROTEIN"/>
    <property type="match status" value="1"/>
</dbReference>
<dbReference type="Proteomes" id="UP000886824">
    <property type="component" value="Unassembled WGS sequence"/>
</dbReference>
<name>A0A9D2CDF6_9FIRM</name>
<accession>A0A9D2CDF6</accession>
<feature type="chain" id="PRO_5039043292" description="Lipoprotein" evidence="1">
    <location>
        <begin position="24"/>
        <end position="203"/>
    </location>
</feature>
<sequence length="203" mass="22339">MKKRTIALLLLTALLGILLTSCGEDERNHYSPGYWRDNVFYDAFVDLRFTLPDGWEATSQEDLDAMSAEADKMLDTQRGGTGEDPASVYHYELSAKDPSTGNGILILVQSYSGNANDYIDGLEAGAELEGATYSVGTTVTVQLPGHAYLMVPLTMEGQDTPYQRQYLRKQGDYLINIMLFSSQEGEDAFSALVAQLSELENPS</sequence>
<feature type="signal peptide" evidence="1">
    <location>
        <begin position="1"/>
        <end position="23"/>
    </location>
</feature>
<evidence type="ECO:0000313" key="3">
    <source>
        <dbReference type="Proteomes" id="UP000886824"/>
    </source>
</evidence>
<dbReference type="AlphaFoldDB" id="A0A9D2CDF6"/>
<comment type="caution">
    <text evidence="2">The sequence shown here is derived from an EMBL/GenBank/DDBJ whole genome shotgun (WGS) entry which is preliminary data.</text>
</comment>
<gene>
    <name evidence="2" type="ORF">H9826_07775</name>
</gene>
<reference evidence="2" key="1">
    <citation type="journal article" date="2021" name="PeerJ">
        <title>Extensive microbial diversity within the chicken gut microbiome revealed by metagenomics and culture.</title>
        <authorList>
            <person name="Gilroy R."/>
            <person name="Ravi A."/>
            <person name="Getino M."/>
            <person name="Pursley I."/>
            <person name="Horton D.L."/>
            <person name="Alikhan N.F."/>
            <person name="Baker D."/>
            <person name="Gharbi K."/>
            <person name="Hall N."/>
            <person name="Watson M."/>
            <person name="Adriaenssens E.M."/>
            <person name="Foster-Nyarko E."/>
            <person name="Jarju S."/>
            <person name="Secka A."/>
            <person name="Antonio M."/>
            <person name="Oren A."/>
            <person name="Chaudhuri R.R."/>
            <person name="La Ragione R."/>
            <person name="Hildebrand F."/>
            <person name="Pallen M.J."/>
        </authorList>
    </citation>
    <scope>NUCLEOTIDE SEQUENCE</scope>
    <source>
        <strain evidence="2">CHK33-7979</strain>
    </source>
</reference>
<evidence type="ECO:0008006" key="4">
    <source>
        <dbReference type="Google" id="ProtNLM"/>
    </source>
</evidence>
<protein>
    <recommendedName>
        <fullName evidence="4">Lipoprotein</fullName>
    </recommendedName>
</protein>
<evidence type="ECO:0000256" key="1">
    <source>
        <dbReference type="SAM" id="SignalP"/>
    </source>
</evidence>